<evidence type="ECO:0000256" key="6">
    <source>
        <dbReference type="ARBA" id="ARBA00031365"/>
    </source>
</evidence>
<dbReference type="Gene3D" id="3.40.640.10">
    <property type="entry name" value="Type I PLP-dependent aspartate aminotransferase-like (Major domain)"/>
    <property type="match status" value="1"/>
</dbReference>
<evidence type="ECO:0000313" key="8">
    <source>
        <dbReference type="EMBL" id="KPQ41957.1"/>
    </source>
</evidence>
<dbReference type="PATRIC" id="fig|1719120.3.peg.3780"/>
<keyword evidence="5 8" id="KW-0413">Isomerase</keyword>
<evidence type="ECO:0000256" key="3">
    <source>
        <dbReference type="ARBA" id="ARBA00015416"/>
    </source>
</evidence>
<evidence type="ECO:0000256" key="5">
    <source>
        <dbReference type="ARBA" id="ARBA00023235"/>
    </source>
</evidence>
<reference evidence="8 9" key="1">
    <citation type="submission" date="2015-09" db="EMBL/GenBank/DDBJ databases">
        <title>A metagenomics-based metabolic model of nitrate-dependent anaerobic oxidation of methane by Methanoperedens-like archaea.</title>
        <authorList>
            <person name="Arshad A."/>
            <person name="Speth D.R."/>
            <person name="De Graaf R.M."/>
            <person name="Op Den Camp H.J."/>
            <person name="Jetten M.S."/>
            <person name="Welte C.U."/>
        </authorList>
    </citation>
    <scope>NUCLEOTIDE SEQUENCE [LARGE SCALE GENOMIC DNA]</scope>
</reference>
<keyword evidence="4 7" id="KW-0663">Pyridoxal phosphate</keyword>
<comment type="caution">
    <text evidence="8">The sequence shown here is derived from an EMBL/GenBank/DDBJ whole genome shotgun (WGS) entry which is preliminary data.</text>
</comment>
<dbReference type="Proteomes" id="UP000050360">
    <property type="component" value="Unassembled WGS sequence"/>
</dbReference>
<dbReference type="EMBL" id="LKCM01000281">
    <property type="protein sequence ID" value="KPQ41957.1"/>
    <property type="molecule type" value="Genomic_DNA"/>
</dbReference>
<evidence type="ECO:0000313" key="9">
    <source>
        <dbReference type="Proteomes" id="UP000050360"/>
    </source>
</evidence>
<evidence type="ECO:0000256" key="7">
    <source>
        <dbReference type="RuleBase" id="RU003560"/>
    </source>
</evidence>
<gene>
    <name evidence="8" type="primary">hemL_2</name>
    <name evidence="8" type="ORF">MPEBLZ_03483</name>
</gene>
<dbReference type="GO" id="GO:0030170">
    <property type="term" value="F:pyridoxal phosphate binding"/>
    <property type="evidence" value="ECO:0007669"/>
    <property type="project" value="InterPro"/>
</dbReference>
<dbReference type="InterPro" id="IPR005814">
    <property type="entry name" value="Aminotrans_3"/>
</dbReference>
<comment type="cofactor">
    <cofactor evidence="2">
        <name>pyridoxal 5'-phosphate</name>
        <dbReference type="ChEBI" id="CHEBI:597326"/>
    </cofactor>
</comment>
<keyword evidence="8" id="KW-0032">Aminotransferase</keyword>
<dbReference type="PANTHER" id="PTHR43713:SF3">
    <property type="entry name" value="GLUTAMATE-1-SEMIALDEHYDE 2,1-AMINOMUTASE 1, CHLOROPLASTIC-RELATED"/>
    <property type="match status" value="1"/>
</dbReference>
<dbReference type="SUPFAM" id="SSF53383">
    <property type="entry name" value="PLP-dependent transferases"/>
    <property type="match status" value="1"/>
</dbReference>
<accession>A0A0P8CGX7</accession>
<dbReference type="GO" id="GO:0042286">
    <property type="term" value="F:glutamate-1-semialdehyde 2,1-aminomutase activity"/>
    <property type="evidence" value="ECO:0007669"/>
    <property type="project" value="UniProtKB-EC"/>
</dbReference>
<sequence>MTERKNSGVELWERAKKIIPGGNQLLSKRAEMFLPDKWPAYYSKVKGSNVWDLDGNRYLDMSISGVGACTLGHSDPDVDAAVITAIKAGNMSTLNVPEEVELAELFCKIHPWAKMVRYARTGGEAMAMAVRISRAATGKEKILFCGYHGWHDWYLSANLAKSTALDGQLLPGLEPAGVPRGLRETTIPFYYNDLNSFTSLVDQYDGQIAGVVMEPVRNHWPNKEFLDGIRQITIEKEIPLIFDEVTSCLRMTHGGIHSKLGVEPDVAVFAKALGNGYPMAAIIGKSEIMSATQKTFISSTYWTDKIGPVAAIATLRKHKERDVSSHLIYIGNLVQDGWKKLGIEHDLDISVSGIPPLGHWEIESKENQLLHTIIVEKMLNKGFLTSKAFYATYTHTKENVDDYLEALDDTLNDLGPYIKKGTLKSLPHGPIAHTGFRRLT</sequence>
<dbReference type="PANTHER" id="PTHR43713">
    <property type="entry name" value="GLUTAMATE-1-SEMIALDEHYDE 2,1-AMINOMUTASE"/>
    <property type="match status" value="1"/>
</dbReference>
<dbReference type="Pfam" id="PF00202">
    <property type="entry name" value="Aminotran_3"/>
    <property type="match status" value="1"/>
</dbReference>
<dbReference type="Gene3D" id="3.90.1150.10">
    <property type="entry name" value="Aspartate Aminotransferase, domain 1"/>
    <property type="match status" value="1"/>
</dbReference>
<evidence type="ECO:0000256" key="1">
    <source>
        <dbReference type="ARBA" id="ARBA00001579"/>
    </source>
</evidence>
<organism evidence="8 9">
    <name type="scientific">Candidatus Methanoperedens nitratireducens</name>
    <dbReference type="NCBI Taxonomy" id="1392998"/>
    <lineage>
        <taxon>Archaea</taxon>
        <taxon>Methanobacteriati</taxon>
        <taxon>Methanobacteriota</taxon>
        <taxon>Stenosarchaea group</taxon>
        <taxon>Methanomicrobia</taxon>
        <taxon>Methanosarcinales</taxon>
        <taxon>ANME-2 cluster</taxon>
        <taxon>Candidatus Methanoperedentaceae</taxon>
        <taxon>Candidatus Methanoperedens</taxon>
    </lineage>
</organism>
<dbReference type="AlphaFoldDB" id="A0A0P8CGX7"/>
<comment type="catalytic activity">
    <reaction evidence="1">
        <text>(S)-4-amino-5-oxopentanoate = 5-aminolevulinate</text>
        <dbReference type="Rhea" id="RHEA:14265"/>
        <dbReference type="ChEBI" id="CHEBI:57501"/>
        <dbReference type="ChEBI" id="CHEBI:356416"/>
        <dbReference type="EC" id="5.4.3.8"/>
    </reaction>
</comment>
<evidence type="ECO:0000256" key="4">
    <source>
        <dbReference type="ARBA" id="ARBA00022898"/>
    </source>
</evidence>
<protein>
    <recommendedName>
        <fullName evidence="3">Glutamate-1-semialdehyde 2,1-aminomutase</fullName>
    </recommendedName>
    <alternativeName>
        <fullName evidence="6">Glutamate-1-semialdehyde aminotransferase</fullName>
    </alternativeName>
</protein>
<comment type="similarity">
    <text evidence="7">Belongs to the class-III pyridoxal-phosphate-dependent aminotransferase family.</text>
</comment>
<keyword evidence="8" id="KW-0808">Transferase</keyword>
<dbReference type="GO" id="GO:0008483">
    <property type="term" value="F:transaminase activity"/>
    <property type="evidence" value="ECO:0007669"/>
    <property type="project" value="UniProtKB-KW"/>
</dbReference>
<dbReference type="InterPro" id="IPR015424">
    <property type="entry name" value="PyrdxlP-dep_Trfase"/>
</dbReference>
<name>A0A0P8CGX7_9EURY</name>
<evidence type="ECO:0000256" key="2">
    <source>
        <dbReference type="ARBA" id="ARBA00001933"/>
    </source>
</evidence>
<dbReference type="InterPro" id="IPR015421">
    <property type="entry name" value="PyrdxlP-dep_Trfase_major"/>
</dbReference>
<dbReference type="InterPro" id="IPR015422">
    <property type="entry name" value="PyrdxlP-dep_Trfase_small"/>
</dbReference>
<proteinExistence type="inferred from homology"/>